<gene>
    <name evidence="2" type="ORF">E2C01_076986</name>
</gene>
<reference evidence="2 3" key="1">
    <citation type="submission" date="2019-05" db="EMBL/GenBank/DDBJ databases">
        <title>Another draft genome of Portunus trituberculatus and its Hox gene families provides insights of decapod evolution.</title>
        <authorList>
            <person name="Jeong J.-H."/>
            <person name="Song I."/>
            <person name="Kim S."/>
            <person name="Choi T."/>
            <person name="Kim D."/>
            <person name="Ryu S."/>
            <person name="Kim W."/>
        </authorList>
    </citation>
    <scope>NUCLEOTIDE SEQUENCE [LARGE SCALE GENOMIC DNA]</scope>
    <source>
        <tissue evidence="2">Muscle</tissue>
    </source>
</reference>
<dbReference type="Proteomes" id="UP000324222">
    <property type="component" value="Unassembled WGS sequence"/>
</dbReference>
<keyword evidence="3" id="KW-1185">Reference proteome</keyword>
<evidence type="ECO:0000313" key="2">
    <source>
        <dbReference type="EMBL" id="MPC82327.1"/>
    </source>
</evidence>
<accession>A0A5B7IL25</accession>
<evidence type="ECO:0000256" key="1">
    <source>
        <dbReference type="SAM" id="MobiDB-lite"/>
    </source>
</evidence>
<comment type="caution">
    <text evidence="2">The sequence shown here is derived from an EMBL/GenBank/DDBJ whole genome shotgun (WGS) entry which is preliminary data.</text>
</comment>
<proteinExistence type="predicted"/>
<dbReference type="AlphaFoldDB" id="A0A5B7IL25"/>
<organism evidence="2 3">
    <name type="scientific">Portunus trituberculatus</name>
    <name type="common">Swimming crab</name>
    <name type="synonym">Neptunus trituberculatus</name>
    <dbReference type="NCBI Taxonomy" id="210409"/>
    <lineage>
        <taxon>Eukaryota</taxon>
        <taxon>Metazoa</taxon>
        <taxon>Ecdysozoa</taxon>
        <taxon>Arthropoda</taxon>
        <taxon>Crustacea</taxon>
        <taxon>Multicrustacea</taxon>
        <taxon>Malacostraca</taxon>
        <taxon>Eumalacostraca</taxon>
        <taxon>Eucarida</taxon>
        <taxon>Decapoda</taxon>
        <taxon>Pleocyemata</taxon>
        <taxon>Brachyura</taxon>
        <taxon>Eubrachyura</taxon>
        <taxon>Portunoidea</taxon>
        <taxon>Portunidae</taxon>
        <taxon>Portuninae</taxon>
        <taxon>Portunus</taxon>
    </lineage>
</organism>
<sequence length="205" mass="22279">MQDSNQDVSKPAKGVVPATLSYKRLLLSPTSYQKTFNLILFLWPSFLQQERHRVPPARQGGSQGFPNSPSRKINIPPIHVGRTIPGRCVSGRRAARHHTPQVASIENLSPGAATYRLRVCPGRHSMDYGRLTPRGNPTAASRNTTCSGSIKMAKNDETKVFSLNPYTREGVGSLGCGFTSAFAVLLPGHLGAPSTHVSPRYPHAQ</sequence>
<evidence type="ECO:0000313" key="3">
    <source>
        <dbReference type="Proteomes" id="UP000324222"/>
    </source>
</evidence>
<dbReference type="EMBL" id="VSRR010059441">
    <property type="protein sequence ID" value="MPC82327.1"/>
    <property type="molecule type" value="Genomic_DNA"/>
</dbReference>
<protein>
    <submittedName>
        <fullName evidence="2">Uncharacterized protein</fullName>
    </submittedName>
</protein>
<feature type="region of interest" description="Disordered" evidence="1">
    <location>
        <begin position="55"/>
        <end position="77"/>
    </location>
</feature>
<name>A0A5B7IL25_PORTR</name>